<name>A0A8C5RMD8_LATLA</name>
<keyword evidence="3" id="KW-1003">Cell membrane</keyword>
<dbReference type="AlphaFoldDB" id="A0A8C5RMD8"/>
<evidence type="ECO:0000256" key="6">
    <source>
        <dbReference type="ARBA" id="ARBA00022989"/>
    </source>
</evidence>
<dbReference type="Ensembl" id="ENSLLTT00000005037.1">
    <property type="protein sequence ID" value="ENSLLTP00000004839.1"/>
    <property type="gene ID" value="ENSLLTG00000003692.1"/>
</dbReference>
<sequence length="941" mass="105995">MREPHKSLWFFFFETAIIFFQQLGVKMSSQKLWLLYIGLFLFIMEHAATSDPPKKPEEECRLLGKFDLRGYVEAEEAMHVIGGMFPIHFRTILEEDPTSTPPNSPKCEGFNFRGYRWVKAMIHAINDINNRKDILPNITLGYQIYDTCFTMSKTVENSLAFLTGQNETTPVFRCSTGAPLSAIIGAGGSTLSIASSRILGLYYFPQVGYASSSSLLSDKYQFPTYLRTIPSDKVQSRGMADLIHHFGWRWVGTIAADDDYGKYGVKAFKEAVENLHTCIAFSETIPKIYNREKIKAVVDIVKETNATVIVVYSSDIDFHPLVEELLISNITGITWIASEAWVTSALVARPEYFSLLGGAIGFGIRRGEIPGFQEFLLKVDPNEDFNDMTIEFWQSAFNCTWPGVNISYNTDNRKNVTGHENIINFSSNKLCTGKEKLEDLNNTYLDVSELRITYNVYKAVYAVANGLDQLRMCETMTGPFISGPKCATIDEFEPWQLMYYMKNKMQFKVFDEDVNIDSNGDVYTPYDILNWQMNQTGSINFVKVGTFNQTNEHNKEFHIFNDSIFWNNQEQSRPRSACNNNCQPGYRKGILQGKPSCCYDCIRCAEGQFSNHTDARECTACPEDYWSNTQRSKCEHKLVEFLAYGEALGMTLIALSVFGACVILSVTGVYIKFRKTPLVKANDRELSFLIQFSLIAILLTSVLFVGKPEDWSCQSRQVSLALAFSVCLSCVLGKTVMLFLTHLARNSKVAEKARMSVGPIFQKVVVVVSVLAEVGICTAYLYFSPPSMYKNTQFTTLKIIFECNEGSIMYLCIMFGFDVFLAIQCFLTAFVARKLPNNFNEAKFVTFGMLVFFIVWISFVPAYLSTRGKFKVAVEIFAILASSFGLLGCIFVPKCYIILLKPARNTEEIVGGRVITNDKSAPPTSASCASEINTVSTVLED</sequence>
<evidence type="ECO:0000256" key="8">
    <source>
        <dbReference type="ARBA" id="ARBA00023136"/>
    </source>
</evidence>
<dbReference type="PRINTS" id="PR00248">
    <property type="entry name" value="GPCRMGR"/>
</dbReference>
<proteinExistence type="inferred from homology"/>
<keyword evidence="10" id="KW-0325">Glycoprotein</keyword>
<evidence type="ECO:0000256" key="3">
    <source>
        <dbReference type="ARBA" id="ARBA00022475"/>
    </source>
</evidence>
<dbReference type="GO" id="GO:0004984">
    <property type="term" value="F:olfactory receptor activity"/>
    <property type="evidence" value="ECO:0007669"/>
    <property type="project" value="TreeGrafter"/>
</dbReference>
<evidence type="ECO:0000256" key="1">
    <source>
        <dbReference type="ARBA" id="ARBA00004651"/>
    </source>
</evidence>
<evidence type="ECO:0000256" key="5">
    <source>
        <dbReference type="ARBA" id="ARBA00022729"/>
    </source>
</evidence>
<reference evidence="14" key="1">
    <citation type="submission" date="2025-08" db="UniProtKB">
        <authorList>
            <consortium name="Ensembl"/>
        </authorList>
    </citation>
    <scope>IDENTIFICATION</scope>
</reference>
<dbReference type="InterPro" id="IPR011500">
    <property type="entry name" value="GPCR_3_9-Cys_dom"/>
</dbReference>
<accession>A0A8C5RMD8</accession>
<dbReference type="CDD" id="cd06364">
    <property type="entry name" value="PBP1_CaSR"/>
    <property type="match status" value="1"/>
</dbReference>
<keyword evidence="7" id="KW-0297">G-protein coupled receptor</keyword>
<keyword evidence="5" id="KW-0732">Signal</keyword>
<feature type="transmembrane region" description="Helical" evidence="12">
    <location>
        <begin position="764"/>
        <end position="783"/>
    </location>
</feature>
<feature type="transmembrane region" description="Helical" evidence="12">
    <location>
        <begin position="641"/>
        <end position="666"/>
    </location>
</feature>
<evidence type="ECO:0000256" key="7">
    <source>
        <dbReference type="ARBA" id="ARBA00023040"/>
    </source>
</evidence>
<dbReference type="InterPro" id="IPR017978">
    <property type="entry name" value="GPCR_3_C"/>
</dbReference>
<evidence type="ECO:0000256" key="11">
    <source>
        <dbReference type="ARBA" id="ARBA00023224"/>
    </source>
</evidence>
<feature type="transmembrane region" description="Helical" evidence="12">
    <location>
        <begin position="686"/>
        <end position="706"/>
    </location>
</feature>
<feature type="transmembrane region" description="Helical" evidence="12">
    <location>
        <begin position="844"/>
        <end position="864"/>
    </location>
</feature>
<comment type="subcellular location">
    <subcellularLocation>
        <location evidence="1">Cell membrane</location>
        <topology evidence="1">Multi-pass membrane protein</topology>
    </subcellularLocation>
</comment>
<dbReference type="PROSITE" id="PS50259">
    <property type="entry name" value="G_PROTEIN_RECEP_F3_4"/>
    <property type="match status" value="1"/>
</dbReference>
<dbReference type="PROSITE" id="PS00980">
    <property type="entry name" value="G_PROTEIN_RECEP_F3_2"/>
    <property type="match status" value="1"/>
</dbReference>
<dbReference type="GO" id="GO:0004930">
    <property type="term" value="F:G protein-coupled receptor activity"/>
    <property type="evidence" value="ECO:0007669"/>
    <property type="project" value="UniProtKB-KW"/>
</dbReference>
<dbReference type="Proteomes" id="UP000694406">
    <property type="component" value="Unplaced"/>
</dbReference>
<feature type="transmembrane region" description="Helical" evidence="12">
    <location>
        <begin position="808"/>
        <end position="832"/>
    </location>
</feature>
<reference evidence="14" key="2">
    <citation type="submission" date="2025-09" db="UniProtKB">
        <authorList>
            <consortium name="Ensembl"/>
        </authorList>
    </citation>
    <scope>IDENTIFICATION</scope>
</reference>
<dbReference type="FunFam" id="3.40.50.2300:FF:000016">
    <property type="entry name" value="Taste 1 receptor member 2"/>
    <property type="match status" value="1"/>
</dbReference>
<dbReference type="InterPro" id="IPR017979">
    <property type="entry name" value="GPCR_3_CS"/>
</dbReference>
<comment type="similarity">
    <text evidence="2">Belongs to the G-protein coupled receptor 3 family.</text>
</comment>
<dbReference type="Pfam" id="PF00003">
    <property type="entry name" value="7tm_3"/>
    <property type="match status" value="1"/>
</dbReference>
<dbReference type="Gene3D" id="2.10.50.30">
    <property type="entry name" value="GPCR, family 3, nine cysteines domain"/>
    <property type="match status" value="1"/>
</dbReference>
<keyword evidence="4 12" id="KW-0812">Transmembrane</keyword>
<keyword evidence="11" id="KW-0807">Transducer</keyword>
<feature type="transmembrane region" description="Helical" evidence="12">
    <location>
        <begin position="876"/>
        <end position="899"/>
    </location>
</feature>
<dbReference type="InterPro" id="IPR000068">
    <property type="entry name" value="GPCR_3_Ca_sens_rcpt-rel"/>
</dbReference>
<dbReference type="GeneTree" id="ENSGT00940000160473"/>
<evidence type="ECO:0000313" key="15">
    <source>
        <dbReference type="Proteomes" id="UP000694406"/>
    </source>
</evidence>
<organism evidence="14 15">
    <name type="scientific">Laticauda laticaudata</name>
    <name type="common">Blue-ringed sea krait</name>
    <name type="synonym">Blue-lipped sea krait</name>
    <dbReference type="NCBI Taxonomy" id="8630"/>
    <lineage>
        <taxon>Eukaryota</taxon>
        <taxon>Metazoa</taxon>
        <taxon>Chordata</taxon>
        <taxon>Craniata</taxon>
        <taxon>Vertebrata</taxon>
        <taxon>Euteleostomi</taxon>
        <taxon>Lepidosauria</taxon>
        <taxon>Squamata</taxon>
        <taxon>Bifurcata</taxon>
        <taxon>Unidentata</taxon>
        <taxon>Episquamata</taxon>
        <taxon>Toxicofera</taxon>
        <taxon>Serpentes</taxon>
        <taxon>Colubroidea</taxon>
        <taxon>Elapidae</taxon>
        <taxon>Laticaudinae</taxon>
        <taxon>Laticauda</taxon>
    </lineage>
</organism>
<dbReference type="PANTHER" id="PTHR24061:SF1">
    <property type="entry name" value="VOMERONASAL 2, RECEPTOR 2-RELATED"/>
    <property type="match status" value="1"/>
</dbReference>
<evidence type="ECO:0000256" key="2">
    <source>
        <dbReference type="ARBA" id="ARBA00007242"/>
    </source>
</evidence>
<protein>
    <recommendedName>
        <fullName evidence="13">G-protein coupled receptors family 3 profile domain-containing protein</fullName>
    </recommendedName>
</protein>
<dbReference type="PANTHER" id="PTHR24061">
    <property type="entry name" value="CALCIUM-SENSING RECEPTOR-RELATED"/>
    <property type="match status" value="1"/>
</dbReference>
<evidence type="ECO:0000256" key="12">
    <source>
        <dbReference type="SAM" id="Phobius"/>
    </source>
</evidence>
<dbReference type="GO" id="GO:0005886">
    <property type="term" value="C:plasma membrane"/>
    <property type="evidence" value="ECO:0007669"/>
    <property type="project" value="UniProtKB-SubCell"/>
</dbReference>
<evidence type="ECO:0000256" key="10">
    <source>
        <dbReference type="ARBA" id="ARBA00023180"/>
    </source>
</evidence>
<feature type="transmembrane region" description="Helical" evidence="12">
    <location>
        <begin position="6"/>
        <end position="25"/>
    </location>
</feature>
<dbReference type="SUPFAM" id="SSF53822">
    <property type="entry name" value="Periplasmic binding protein-like I"/>
    <property type="match status" value="1"/>
</dbReference>
<dbReference type="InterPro" id="IPR028082">
    <property type="entry name" value="Peripla_BP_I"/>
</dbReference>
<dbReference type="InterPro" id="IPR038550">
    <property type="entry name" value="GPCR_3_9-Cys_sf"/>
</dbReference>
<dbReference type="PRINTS" id="PR00592">
    <property type="entry name" value="CASENSINGR"/>
</dbReference>
<dbReference type="Pfam" id="PF01094">
    <property type="entry name" value="ANF_receptor"/>
    <property type="match status" value="1"/>
</dbReference>
<feature type="transmembrane region" description="Helical" evidence="12">
    <location>
        <begin position="718"/>
        <end position="743"/>
    </location>
</feature>
<keyword evidence="15" id="KW-1185">Reference proteome</keyword>
<dbReference type="InterPro" id="IPR001828">
    <property type="entry name" value="ANF_lig-bd_rcpt"/>
</dbReference>
<dbReference type="Gene3D" id="3.40.50.2300">
    <property type="match status" value="2"/>
</dbReference>
<evidence type="ECO:0000259" key="13">
    <source>
        <dbReference type="PROSITE" id="PS50259"/>
    </source>
</evidence>
<keyword evidence="8 12" id="KW-0472">Membrane</keyword>
<keyword evidence="6 12" id="KW-1133">Transmembrane helix</keyword>
<keyword evidence="9" id="KW-0675">Receptor</keyword>
<dbReference type="Pfam" id="PF07562">
    <property type="entry name" value="NCD3G"/>
    <property type="match status" value="1"/>
</dbReference>
<dbReference type="InterPro" id="IPR000337">
    <property type="entry name" value="GPCR_3"/>
</dbReference>
<evidence type="ECO:0000256" key="4">
    <source>
        <dbReference type="ARBA" id="ARBA00022692"/>
    </source>
</evidence>
<evidence type="ECO:0000256" key="9">
    <source>
        <dbReference type="ARBA" id="ARBA00023170"/>
    </source>
</evidence>
<evidence type="ECO:0000313" key="14">
    <source>
        <dbReference type="Ensembl" id="ENSLLTP00000004839.1"/>
    </source>
</evidence>
<feature type="domain" description="G-protein coupled receptors family 3 profile" evidence="13">
    <location>
        <begin position="648"/>
        <end position="908"/>
    </location>
</feature>
<dbReference type="FunFam" id="2.10.50.30:FF:000002">
    <property type="entry name" value="Vomeronasal 2 receptor, h1"/>
    <property type="match status" value="1"/>
</dbReference>